<keyword evidence="7 10" id="KW-1133">Transmembrane helix</keyword>
<dbReference type="PANTHER" id="PTHR34220:SF7">
    <property type="entry name" value="SENSOR HISTIDINE KINASE YPDA"/>
    <property type="match status" value="1"/>
</dbReference>
<evidence type="ECO:0000256" key="2">
    <source>
        <dbReference type="ARBA" id="ARBA00022475"/>
    </source>
</evidence>
<feature type="transmembrane region" description="Helical" evidence="10">
    <location>
        <begin position="302"/>
        <end position="322"/>
    </location>
</feature>
<dbReference type="InterPro" id="IPR033479">
    <property type="entry name" value="dCache_1"/>
</dbReference>
<evidence type="ECO:0000256" key="8">
    <source>
        <dbReference type="ARBA" id="ARBA00023136"/>
    </source>
</evidence>
<feature type="transmembrane region" description="Helical" evidence="10">
    <location>
        <begin position="6"/>
        <end position="28"/>
    </location>
</feature>
<dbReference type="EMBL" id="JASKHM010000008">
    <property type="protein sequence ID" value="MEQ4483584.1"/>
    <property type="molecule type" value="Genomic_DNA"/>
</dbReference>
<sequence>MNSLRTQLILYFMIISLVVLAVGSYFSYSFMLDIVKGQNEKYILQQFHQLEQNMTATITDVDRLSKLFIMDDHVQQFLMANVNNDEIAAIETQKSILRRITDFISNYSYINSIYIFTKNNGEIGGSARNILISREIEVVDNASQHEIFEKATASFPALVLDGGKDETYFNPNISNSKAHLISVVRGVKPIYDTRKSAILIFNIAERNFASAYSATVDSKEGNMYIINDKGEIISSSDGNNIGDISPAASNIHKEANFGSYVSKETNGQVQIVYYKLKNTNWHIVREIPLAIYSGQLFSMQKIIVIIFSFSMLFIFMASFYWLRKVMEPLNKLAGKMRDLSSGKLGLTFSRIPNNEVGVVIKRFNEMSLSIVGLISKNDQIQEEKRKLEIEALQSQINPHFIYNTLNMIKWMAAMIKAKNIYESIVALGNMMRPAFKDTEPMCTLKEEIEYLENYLRIMNWRYGNRIRFELNIPENLFGCRILKFILQPFIENSVIHGMKNHRNDIGLTIDGTENGDDFIITISDTGGGIDPQKLIEINETLDNPNKLKSKNHSASIGIYNVNRRILLSFGDPYGVRVESSGSEGTRVSILLPKRVD</sequence>
<evidence type="ECO:0000256" key="1">
    <source>
        <dbReference type="ARBA" id="ARBA00004651"/>
    </source>
</evidence>
<dbReference type="Pfam" id="PF02743">
    <property type="entry name" value="dCache_1"/>
    <property type="match status" value="1"/>
</dbReference>
<keyword evidence="2" id="KW-1003">Cell membrane</keyword>
<evidence type="ECO:0000256" key="4">
    <source>
        <dbReference type="ARBA" id="ARBA00022679"/>
    </source>
</evidence>
<evidence type="ECO:0000256" key="9">
    <source>
        <dbReference type="SAM" id="Coils"/>
    </source>
</evidence>
<dbReference type="GO" id="GO:0016301">
    <property type="term" value="F:kinase activity"/>
    <property type="evidence" value="ECO:0007669"/>
    <property type="project" value="UniProtKB-KW"/>
</dbReference>
<dbReference type="SUPFAM" id="SSF55874">
    <property type="entry name" value="ATPase domain of HSP90 chaperone/DNA topoisomerase II/histidine kinase"/>
    <property type="match status" value="1"/>
</dbReference>
<keyword evidence="4" id="KW-0808">Transferase</keyword>
<accession>A0ABV1KTZ7</accession>
<comment type="subcellular location">
    <subcellularLocation>
        <location evidence="1">Cell membrane</location>
        <topology evidence="1">Multi-pass membrane protein</topology>
    </subcellularLocation>
</comment>
<feature type="coiled-coil region" evidence="9">
    <location>
        <begin position="370"/>
        <end position="397"/>
    </location>
</feature>
<name>A0ABV1KTZ7_9BACL</name>
<dbReference type="PANTHER" id="PTHR34220">
    <property type="entry name" value="SENSOR HISTIDINE KINASE YPDA"/>
    <property type="match status" value="1"/>
</dbReference>
<evidence type="ECO:0000313" key="13">
    <source>
        <dbReference type="Proteomes" id="UP001493487"/>
    </source>
</evidence>
<keyword evidence="6 12" id="KW-0418">Kinase</keyword>
<proteinExistence type="predicted"/>
<dbReference type="PROSITE" id="PS50885">
    <property type="entry name" value="HAMP"/>
    <property type="match status" value="1"/>
</dbReference>
<gene>
    <name evidence="12" type="ORF">QJS35_14415</name>
</gene>
<keyword evidence="13" id="KW-1185">Reference proteome</keyword>
<dbReference type="InterPro" id="IPR003660">
    <property type="entry name" value="HAMP_dom"/>
</dbReference>
<organism evidence="12 13">
    <name type="scientific">Cohnella silvisoli</name>
    <dbReference type="NCBI Taxonomy" id="2873699"/>
    <lineage>
        <taxon>Bacteria</taxon>
        <taxon>Bacillati</taxon>
        <taxon>Bacillota</taxon>
        <taxon>Bacilli</taxon>
        <taxon>Bacillales</taxon>
        <taxon>Paenibacillaceae</taxon>
        <taxon>Cohnella</taxon>
    </lineage>
</organism>
<feature type="domain" description="HAMP" evidence="11">
    <location>
        <begin position="323"/>
        <end position="375"/>
    </location>
</feature>
<keyword evidence="5 10" id="KW-0812">Transmembrane</keyword>
<dbReference type="InterPro" id="IPR003594">
    <property type="entry name" value="HATPase_dom"/>
</dbReference>
<evidence type="ECO:0000313" key="12">
    <source>
        <dbReference type="EMBL" id="MEQ4483584.1"/>
    </source>
</evidence>
<evidence type="ECO:0000256" key="7">
    <source>
        <dbReference type="ARBA" id="ARBA00022989"/>
    </source>
</evidence>
<dbReference type="InterPro" id="IPR010559">
    <property type="entry name" value="Sig_transdc_His_kin_internal"/>
</dbReference>
<dbReference type="RefSeq" id="WP_232186242.1">
    <property type="nucleotide sequence ID" value="NZ_JAIOAP010000007.1"/>
</dbReference>
<dbReference type="InterPro" id="IPR050640">
    <property type="entry name" value="Bact_2-comp_sensor_kinase"/>
</dbReference>
<dbReference type="Pfam" id="PF02518">
    <property type="entry name" value="HATPase_c"/>
    <property type="match status" value="1"/>
</dbReference>
<evidence type="ECO:0000256" key="5">
    <source>
        <dbReference type="ARBA" id="ARBA00022692"/>
    </source>
</evidence>
<dbReference type="SMART" id="SM00387">
    <property type="entry name" value="HATPase_c"/>
    <property type="match status" value="1"/>
</dbReference>
<keyword evidence="3" id="KW-0597">Phosphoprotein</keyword>
<protein>
    <submittedName>
        <fullName evidence="12">Histidine kinase</fullName>
    </submittedName>
</protein>
<dbReference type="Gene3D" id="3.30.565.10">
    <property type="entry name" value="Histidine kinase-like ATPase, C-terminal domain"/>
    <property type="match status" value="1"/>
</dbReference>
<evidence type="ECO:0000256" key="10">
    <source>
        <dbReference type="SAM" id="Phobius"/>
    </source>
</evidence>
<keyword evidence="9" id="KW-0175">Coiled coil</keyword>
<dbReference type="SMART" id="SM00304">
    <property type="entry name" value="HAMP"/>
    <property type="match status" value="1"/>
</dbReference>
<evidence type="ECO:0000259" key="11">
    <source>
        <dbReference type="PROSITE" id="PS50885"/>
    </source>
</evidence>
<comment type="caution">
    <text evidence="12">The sequence shown here is derived from an EMBL/GenBank/DDBJ whole genome shotgun (WGS) entry which is preliminary data.</text>
</comment>
<dbReference type="Proteomes" id="UP001493487">
    <property type="component" value="Unassembled WGS sequence"/>
</dbReference>
<reference evidence="12 13" key="1">
    <citation type="journal article" date="2023" name="Genome Announc.">
        <title>Pan-Genome Analyses of the Genus Cohnella and Proposal of the Novel Species Cohnella silvisoli sp. nov., Isolated from Forest Soil.</title>
        <authorList>
            <person name="Wang C."/>
            <person name="Mao L."/>
            <person name="Bao G."/>
            <person name="Zhu H."/>
        </authorList>
    </citation>
    <scope>NUCLEOTIDE SEQUENCE [LARGE SCALE GENOMIC DNA]</scope>
    <source>
        <strain evidence="12 13">NL03-T5-1</strain>
    </source>
</reference>
<dbReference type="Gene3D" id="6.10.340.10">
    <property type="match status" value="1"/>
</dbReference>
<evidence type="ECO:0000256" key="6">
    <source>
        <dbReference type="ARBA" id="ARBA00022777"/>
    </source>
</evidence>
<keyword evidence="8 10" id="KW-0472">Membrane</keyword>
<dbReference type="Pfam" id="PF06580">
    <property type="entry name" value="His_kinase"/>
    <property type="match status" value="1"/>
</dbReference>
<evidence type="ECO:0000256" key="3">
    <source>
        <dbReference type="ARBA" id="ARBA00022553"/>
    </source>
</evidence>
<dbReference type="InterPro" id="IPR036890">
    <property type="entry name" value="HATPase_C_sf"/>
</dbReference>